<sequence>MTEQFAIHYAPQRVKERGFEKFRLDYRDISVNSKETREIMAYNEIWFVVEAGPGIRVNSDYGLYSPFDPFIEENMHEHGDRIVIENISRRIDKVKFIVIVLEA</sequence>
<proteinExistence type="predicted"/>
<evidence type="ECO:0000313" key="2">
    <source>
        <dbReference type="Proteomes" id="UP000614216"/>
    </source>
</evidence>
<dbReference type="EMBL" id="JAEUGD010000018">
    <property type="protein sequence ID" value="MBL6445722.1"/>
    <property type="molecule type" value="Genomic_DNA"/>
</dbReference>
<reference evidence="1" key="1">
    <citation type="submission" date="2021-01" db="EMBL/GenBank/DDBJ databases">
        <title>Fulvivirga kasyanovii gen. nov., sp nov., a novel member of the phylum Bacteroidetes isolated from seawater in a mussel farm.</title>
        <authorList>
            <person name="Zhao L.-H."/>
            <person name="Wang Z.-J."/>
        </authorList>
    </citation>
    <scope>NUCLEOTIDE SEQUENCE</scope>
    <source>
        <strain evidence="1">29W222</strain>
    </source>
</reference>
<gene>
    <name evidence="1" type="ORF">JMN32_05340</name>
</gene>
<dbReference type="Proteomes" id="UP000614216">
    <property type="component" value="Unassembled WGS sequence"/>
</dbReference>
<protein>
    <submittedName>
        <fullName evidence="1">Uncharacterized protein</fullName>
    </submittedName>
</protein>
<keyword evidence="2" id="KW-1185">Reference proteome</keyword>
<dbReference type="RefSeq" id="WP_202855265.1">
    <property type="nucleotide sequence ID" value="NZ_JAEUGD010000018.1"/>
</dbReference>
<name>A0A937FW67_9BACT</name>
<comment type="caution">
    <text evidence="1">The sequence shown here is derived from an EMBL/GenBank/DDBJ whole genome shotgun (WGS) entry which is preliminary data.</text>
</comment>
<evidence type="ECO:0000313" key="1">
    <source>
        <dbReference type="EMBL" id="MBL6445722.1"/>
    </source>
</evidence>
<organism evidence="1 2">
    <name type="scientific">Fulvivirga marina</name>
    <dbReference type="NCBI Taxonomy" id="2494733"/>
    <lineage>
        <taxon>Bacteria</taxon>
        <taxon>Pseudomonadati</taxon>
        <taxon>Bacteroidota</taxon>
        <taxon>Cytophagia</taxon>
        <taxon>Cytophagales</taxon>
        <taxon>Fulvivirgaceae</taxon>
        <taxon>Fulvivirga</taxon>
    </lineage>
</organism>
<dbReference type="AlphaFoldDB" id="A0A937FW67"/>
<accession>A0A937FW67</accession>